<dbReference type="OrthoDB" id="306876at2759"/>
<feature type="compositionally biased region" description="Polar residues" evidence="2">
    <location>
        <begin position="908"/>
        <end position="920"/>
    </location>
</feature>
<keyword evidence="3" id="KW-1133">Transmembrane helix</keyword>
<feature type="region of interest" description="Disordered" evidence="2">
    <location>
        <begin position="936"/>
        <end position="1002"/>
    </location>
</feature>
<gene>
    <name evidence="4" type="ORF">AYI69_g1227</name>
</gene>
<keyword evidence="3" id="KW-0812">Transmembrane</keyword>
<keyword evidence="5" id="KW-1185">Reference proteome</keyword>
<feature type="compositionally biased region" description="Low complexity" evidence="2">
    <location>
        <begin position="852"/>
        <end position="868"/>
    </location>
</feature>
<keyword evidence="1" id="KW-0175">Coiled coil</keyword>
<feature type="coiled-coil region" evidence="1">
    <location>
        <begin position="526"/>
        <end position="567"/>
    </location>
</feature>
<dbReference type="Proteomes" id="UP000187429">
    <property type="component" value="Unassembled WGS sequence"/>
</dbReference>
<comment type="caution">
    <text evidence="4">The sequence shown here is derived from an EMBL/GenBank/DDBJ whole genome shotgun (WGS) entry which is preliminary data.</text>
</comment>
<feature type="compositionally biased region" description="Polar residues" evidence="2">
    <location>
        <begin position="14"/>
        <end position="24"/>
    </location>
</feature>
<evidence type="ECO:0000313" key="5">
    <source>
        <dbReference type="Proteomes" id="UP000187429"/>
    </source>
</evidence>
<proteinExistence type="predicted"/>
<feature type="compositionally biased region" description="Low complexity" evidence="2">
    <location>
        <begin position="763"/>
        <end position="785"/>
    </location>
</feature>
<protein>
    <submittedName>
        <fullName evidence="4">Uncharacterized protein</fullName>
    </submittedName>
</protein>
<feature type="region of interest" description="Disordered" evidence="2">
    <location>
        <begin position="572"/>
        <end position="649"/>
    </location>
</feature>
<evidence type="ECO:0000256" key="2">
    <source>
        <dbReference type="SAM" id="MobiDB-lite"/>
    </source>
</evidence>
<reference evidence="5" key="1">
    <citation type="submission" date="2017-01" db="EMBL/GenBank/DDBJ databases">
        <authorList>
            <person name="Wang Y."/>
            <person name="White M."/>
            <person name="Kvist S."/>
            <person name="Moncalvo J.-M."/>
        </authorList>
    </citation>
    <scope>NUCLEOTIDE SEQUENCE [LARGE SCALE GENOMIC DNA]</scope>
    <source>
        <strain evidence="5">ID-206-W2</strain>
    </source>
</reference>
<feature type="transmembrane region" description="Helical" evidence="3">
    <location>
        <begin position="47"/>
        <end position="66"/>
    </location>
</feature>
<feature type="compositionally biased region" description="Basic and acidic residues" evidence="2">
    <location>
        <begin position="838"/>
        <end position="848"/>
    </location>
</feature>
<sequence>MNNHKSPSKRTPSKKNATIPSTASLIPKPDINLNKAQPLPQKKKSSFLSWILYRVSFIYIIYALAFKCYYGKPNFVCTVGNEIKHYAINPTLNHVQNTVFGSQIIEFYNLQAYPFYESNIQPIAIVSHNLYLKNVKPAIIKVSDPIINVAEVQTKNAINFVSGKYEKSEILKPFIDSNSQKLSKVYHSYVHPYTVSVYVKASDFFKFTVYPTTKELYKHNIKPFYLYHLKPFWLNRIQPTLHTASIKTYDFASNDAIPFLRKYTGVFLDKIEFFFEFQLPPMSKKLVNLLNPWYSDSFLPMIKNFKKETIDLYFKKFPVLNVFFEVPKFILNLLKEFYYIFYETVTGKQNRVLKLRRLQSIKSSKLSQMNQKPFVPTYKNSKNSIVDNLNFDSTWVKNALYSNSEIAVGSIKKASSWIFSRAGEAFLLAKKSLENNSQHESISAQPSQAIKAALTATPITTPQSHPKSTSATPTPVKRAPIKEEKVFSIQTGINDDVIPEEYMANKVGKEIVSSETIKKTPKQEDDEEYNKEILRIQREADLLKEKLKSLKNKAAQHEVKLEVQDSEKPLVISSSTSSTTTRPTLAHKAKQFTNQPKPLSESATLRNVKPEQVLDDPVQPAKPIEERNLKVEQSKHAENKPESAKPTADTPVLAKAITKPTPVIVKDNSHTIKSSPTKILPADTRAPKPKNHIPKEPKLSPSPVKVEKTTAILDIPIDINTDLLRAIPKDSDDTDNNVNSKETPINKDNKPIVSSKSSLEIKPSTSQASSSSADESADPTDSSSSKANKLEDFVIVRNENQEHNNEAKKDSIPENLKKDPKQAASDWVKEAKQSISKEMAEIRSREGVSKSAPEPSVVENENNNAAREAFPEKSAIVVENSQENQPIKPVKQSTVLQQKESENEIHASSESNRNVKPVYKNQNNIKIAPEGAYVIHAENASDPSKTVSSDTKSSKQPRKFLKKAEIKPQTQASATPVSPPDLKSDTATRSIKLVKRKKKLTA</sequence>
<feature type="compositionally biased region" description="Basic residues" evidence="2">
    <location>
        <begin position="992"/>
        <end position="1002"/>
    </location>
</feature>
<dbReference type="AlphaFoldDB" id="A0A1R1YQV3"/>
<evidence type="ECO:0000256" key="1">
    <source>
        <dbReference type="SAM" id="Coils"/>
    </source>
</evidence>
<feature type="compositionally biased region" description="Polar residues" evidence="2">
    <location>
        <begin position="591"/>
        <end position="605"/>
    </location>
</feature>
<feature type="compositionally biased region" description="Basic and acidic residues" evidence="2">
    <location>
        <begin position="788"/>
        <end position="832"/>
    </location>
</feature>
<accession>A0A1R1YQV3</accession>
<name>A0A1R1YQV3_9FUNG</name>
<feature type="region of interest" description="Disordered" evidence="2">
    <location>
        <begin position="1"/>
        <end position="26"/>
    </location>
</feature>
<evidence type="ECO:0000256" key="3">
    <source>
        <dbReference type="SAM" id="Phobius"/>
    </source>
</evidence>
<feature type="region of interest" description="Disordered" evidence="2">
    <location>
        <begin position="672"/>
        <end position="705"/>
    </location>
</feature>
<feature type="compositionally biased region" description="Basic residues" evidence="2">
    <location>
        <begin position="1"/>
        <end position="13"/>
    </location>
</feature>
<dbReference type="EMBL" id="LSSM01000331">
    <property type="protein sequence ID" value="OMJ29274.1"/>
    <property type="molecule type" value="Genomic_DNA"/>
</dbReference>
<feature type="region of interest" description="Disordered" evidence="2">
    <location>
        <begin position="458"/>
        <end position="478"/>
    </location>
</feature>
<feature type="compositionally biased region" description="Polar residues" evidence="2">
    <location>
        <begin position="879"/>
        <end position="898"/>
    </location>
</feature>
<feature type="region of interest" description="Disordered" evidence="2">
    <location>
        <begin position="727"/>
        <end position="920"/>
    </location>
</feature>
<evidence type="ECO:0000313" key="4">
    <source>
        <dbReference type="EMBL" id="OMJ29274.1"/>
    </source>
</evidence>
<keyword evidence="3" id="KW-0472">Membrane</keyword>
<feature type="compositionally biased region" description="Basic and acidic residues" evidence="2">
    <location>
        <begin position="623"/>
        <end position="643"/>
    </location>
</feature>
<feature type="compositionally biased region" description="Polar residues" evidence="2">
    <location>
        <begin position="458"/>
        <end position="473"/>
    </location>
</feature>
<feature type="compositionally biased region" description="Low complexity" evidence="2">
    <location>
        <begin position="941"/>
        <end position="951"/>
    </location>
</feature>
<organism evidence="4 5">
    <name type="scientific">Smittium culicis</name>
    <dbReference type="NCBI Taxonomy" id="133412"/>
    <lineage>
        <taxon>Eukaryota</taxon>
        <taxon>Fungi</taxon>
        <taxon>Fungi incertae sedis</taxon>
        <taxon>Zoopagomycota</taxon>
        <taxon>Kickxellomycotina</taxon>
        <taxon>Harpellomycetes</taxon>
        <taxon>Harpellales</taxon>
        <taxon>Legeriomycetaceae</taxon>
        <taxon>Smittium</taxon>
    </lineage>
</organism>